<feature type="domain" description="RCK N-terminal" evidence="1">
    <location>
        <begin position="3"/>
        <end position="120"/>
    </location>
</feature>
<dbReference type="InterPro" id="IPR006037">
    <property type="entry name" value="RCK_C"/>
</dbReference>
<dbReference type="STRING" id="1390249.BHU72_09470"/>
<dbReference type="Pfam" id="PF02254">
    <property type="entry name" value="TrkA_N"/>
    <property type="match status" value="1"/>
</dbReference>
<organism evidence="3 4">
    <name type="scientific">Desulfuribacillus stibiiarsenatis</name>
    <dbReference type="NCBI Taxonomy" id="1390249"/>
    <lineage>
        <taxon>Bacteria</taxon>
        <taxon>Bacillati</taxon>
        <taxon>Bacillota</taxon>
        <taxon>Desulfuribacillia</taxon>
        <taxon>Desulfuribacillales</taxon>
        <taxon>Desulfuribacillaceae</taxon>
        <taxon>Desulfuribacillus</taxon>
    </lineage>
</organism>
<evidence type="ECO:0000259" key="1">
    <source>
        <dbReference type="PROSITE" id="PS51201"/>
    </source>
</evidence>
<dbReference type="SUPFAM" id="SSF51735">
    <property type="entry name" value="NAD(P)-binding Rossmann-fold domains"/>
    <property type="match status" value="1"/>
</dbReference>
<dbReference type="PANTHER" id="PTHR43833">
    <property type="entry name" value="POTASSIUM CHANNEL PROTEIN 2-RELATED-RELATED"/>
    <property type="match status" value="1"/>
</dbReference>
<reference evidence="3 4" key="1">
    <citation type="submission" date="2016-09" db="EMBL/GenBank/DDBJ databases">
        <title>Desulfuribacillus arsenicus sp. nov., an obligately anaerobic, dissimilatory arsenic- and antimonate-reducing bacterium isolated from anoxic sediments.</title>
        <authorList>
            <person name="Abin C.A."/>
            <person name="Hollibaugh J.T."/>
        </authorList>
    </citation>
    <scope>NUCLEOTIDE SEQUENCE [LARGE SCALE GENOMIC DNA]</scope>
    <source>
        <strain evidence="3 4">MLFW-2</strain>
    </source>
</reference>
<protein>
    <recommendedName>
        <fullName evidence="5">Potassium uptake system protein</fullName>
    </recommendedName>
</protein>
<dbReference type="SUPFAM" id="SSF116726">
    <property type="entry name" value="TrkA C-terminal domain-like"/>
    <property type="match status" value="1"/>
</dbReference>
<dbReference type="OrthoDB" id="9776294at2"/>
<dbReference type="GO" id="GO:0008324">
    <property type="term" value="F:monoatomic cation transmembrane transporter activity"/>
    <property type="evidence" value="ECO:0007669"/>
    <property type="project" value="InterPro"/>
</dbReference>
<dbReference type="InterPro" id="IPR036291">
    <property type="entry name" value="NAD(P)-bd_dom_sf"/>
</dbReference>
<evidence type="ECO:0000313" key="4">
    <source>
        <dbReference type="Proteomes" id="UP000095255"/>
    </source>
</evidence>
<accession>A0A1E5L2V9</accession>
<gene>
    <name evidence="3" type="ORF">BHU72_09470</name>
</gene>
<dbReference type="RefSeq" id="WP_069703150.1">
    <property type="nucleotide sequence ID" value="NZ_MJAT01000038.1"/>
</dbReference>
<name>A0A1E5L2V9_9FIRM</name>
<dbReference type="Proteomes" id="UP000095255">
    <property type="component" value="Unassembled WGS sequence"/>
</dbReference>
<dbReference type="Gene3D" id="3.40.50.720">
    <property type="entry name" value="NAD(P)-binding Rossmann-like Domain"/>
    <property type="match status" value="1"/>
</dbReference>
<comment type="caution">
    <text evidence="3">The sequence shown here is derived from an EMBL/GenBank/DDBJ whole genome shotgun (WGS) entry which is preliminary data.</text>
</comment>
<dbReference type="PROSITE" id="PS51201">
    <property type="entry name" value="RCK_N"/>
    <property type="match status" value="1"/>
</dbReference>
<dbReference type="PANTHER" id="PTHR43833:SF7">
    <property type="entry name" value="KTR SYSTEM POTASSIUM UPTAKE PROTEIN C"/>
    <property type="match status" value="1"/>
</dbReference>
<dbReference type="InterPro" id="IPR003148">
    <property type="entry name" value="RCK_N"/>
</dbReference>
<dbReference type="Pfam" id="PF02080">
    <property type="entry name" value="TrkA_C"/>
    <property type="match status" value="1"/>
</dbReference>
<dbReference type="PROSITE" id="PS51202">
    <property type="entry name" value="RCK_C"/>
    <property type="match status" value="1"/>
</dbReference>
<dbReference type="AlphaFoldDB" id="A0A1E5L2V9"/>
<sequence length="221" mass="24312">MSLKQFAVLGLGRFGSSIAKTLYDMGHEVLAIDNSEEKVQAIANMVTQAVQADSTDEKSLKALGIRNFPCVVIAIGQDIQASIMATLIVKEMGVEHIVVKAQNPLHGKVLEKIGAHRIVYPERDMGYRVAHNLLSPNILDYIELSPDYSILEFVATSSMIGKTIKDLNIRAEFGINIMAIKSEKDAINVAPRAEDLIHEDDVLVVVGHNDDLREFEGKMAE</sequence>
<keyword evidence="4" id="KW-1185">Reference proteome</keyword>
<feature type="domain" description="RCK C-terminal" evidence="2">
    <location>
        <begin position="136"/>
        <end position="221"/>
    </location>
</feature>
<dbReference type="Gene3D" id="3.30.70.1450">
    <property type="entry name" value="Regulator of K+ conductance, C-terminal domain"/>
    <property type="match status" value="1"/>
</dbReference>
<dbReference type="EMBL" id="MJAT01000038">
    <property type="protein sequence ID" value="OEH84437.1"/>
    <property type="molecule type" value="Genomic_DNA"/>
</dbReference>
<evidence type="ECO:0000259" key="2">
    <source>
        <dbReference type="PROSITE" id="PS51202"/>
    </source>
</evidence>
<evidence type="ECO:0008006" key="5">
    <source>
        <dbReference type="Google" id="ProtNLM"/>
    </source>
</evidence>
<dbReference type="InterPro" id="IPR036721">
    <property type="entry name" value="RCK_C_sf"/>
</dbReference>
<dbReference type="InterPro" id="IPR050721">
    <property type="entry name" value="Trk_Ktr_HKT_K-transport"/>
</dbReference>
<dbReference type="GO" id="GO:0006813">
    <property type="term" value="P:potassium ion transport"/>
    <property type="evidence" value="ECO:0007669"/>
    <property type="project" value="InterPro"/>
</dbReference>
<proteinExistence type="predicted"/>
<evidence type="ECO:0000313" key="3">
    <source>
        <dbReference type="EMBL" id="OEH84437.1"/>
    </source>
</evidence>